<dbReference type="RefSeq" id="XP_060363909.1">
    <property type="nucleotide sequence ID" value="XM_060502633.1"/>
</dbReference>
<protein>
    <recommendedName>
        <fullName evidence="4">Secreted protein</fullName>
    </recommendedName>
</protein>
<accession>A0AAD8XDL7</accession>
<sequence length="73" mass="7752">MMRFGPIVACRCAGCAARCADAMLLLCVSLLLIFATGCCNSMSVVICGSSVPADGMDDHLQYEEGLYLEAQEL</sequence>
<evidence type="ECO:0008006" key="4">
    <source>
        <dbReference type="Google" id="ProtNLM"/>
    </source>
</evidence>
<reference evidence="2" key="1">
    <citation type="submission" date="2021-12" db="EMBL/GenBank/DDBJ databases">
        <title>Comparative genomics, transcriptomics and evolutionary studies reveal genomic signatures of adaptation to plant cell wall in hemibiotrophic fungi.</title>
        <authorList>
            <consortium name="DOE Joint Genome Institute"/>
            <person name="Baroncelli R."/>
            <person name="Diaz J.F."/>
            <person name="Benocci T."/>
            <person name="Peng M."/>
            <person name="Battaglia E."/>
            <person name="Haridas S."/>
            <person name="Andreopoulos W."/>
            <person name="Labutti K."/>
            <person name="Pangilinan J."/>
            <person name="Floch G.L."/>
            <person name="Makela M.R."/>
            <person name="Henrissat B."/>
            <person name="Grigoriev I.V."/>
            <person name="Crouch J.A."/>
            <person name="De Vries R.P."/>
            <person name="Sukno S.A."/>
            <person name="Thon M.R."/>
        </authorList>
    </citation>
    <scope>NUCLEOTIDE SEQUENCE</scope>
    <source>
        <strain evidence="2">CBS 112980</strain>
    </source>
</reference>
<feature type="chain" id="PRO_5041901209" description="Secreted protein" evidence="1">
    <location>
        <begin position="42"/>
        <end position="73"/>
    </location>
</feature>
<dbReference type="Proteomes" id="UP001244207">
    <property type="component" value="Unassembled WGS sequence"/>
</dbReference>
<keyword evidence="1" id="KW-0732">Signal</keyword>
<feature type="signal peptide" evidence="1">
    <location>
        <begin position="1"/>
        <end position="41"/>
    </location>
</feature>
<dbReference type="GeneID" id="85386532"/>
<name>A0AAD8XDL7_GLOAC</name>
<proteinExistence type="predicted"/>
<evidence type="ECO:0000256" key="1">
    <source>
        <dbReference type="SAM" id="SignalP"/>
    </source>
</evidence>
<organism evidence="2 3">
    <name type="scientific">Glomerella acutata</name>
    <name type="common">Colletotrichum acutatum</name>
    <dbReference type="NCBI Taxonomy" id="27357"/>
    <lineage>
        <taxon>Eukaryota</taxon>
        <taxon>Fungi</taxon>
        <taxon>Dikarya</taxon>
        <taxon>Ascomycota</taxon>
        <taxon>Pezizomycotina</taxon>
        <taxon>Sordariomycetes</taxon>
        <taxon>Hypocreomycetidae</taxon>
        <taxon>Glomerellales</taxon>
        <taxon>Glomerellaceae</taxon>
        <taxon>Colletotrichum</taxon>
        <taxon>Colletotrichum acutatum species complex</taxon>
    </lineage>
</organism>
<dbReference type="AlphaFoldDB" id="A0AAD8XDL7"/>
<evidence type="ECO:0000313" key="3">
    <source>
        <dbReference type="Proteomes" id="UP001244207"/>
    </source>
</evidence>
<comment type="caution">
    <text evidence="2">The sequence shown here is derived from an EMBL/GenBank/DDBJ whole genome shotgun (WGS) entry which is preliminary data.</text>
</comment>
<dbReference type="EMBL" id="JAHMHS010000059">
    <property type="protein sequence ID" value="KAK1723854.1"/>
    <property type="molecule type" value="Genomic_DNA"/>
</dbReference>
<evidence type="ECO:0000313" key="2">
    <source>
        <dbReference type="EMBL" id="KAK1723854.1"/>
    </source>
</evidence>
<gene>
    <name evidence="2" type="ORF">BDZ83DRAFT_370961</name>
</gene>
<keyword evidence="3" id="KW-1185">Reference proteome</keyword>